<accession>A0A7W3Y363</accession>
<evidence type="ECO:0000313" key="2">
    <source>
        <dbReference type="EMBL" id="MBB0246146.1"/>
    </source>
</evidence>
<proteinExistence type="predicted"/>
<dbReference type="EMBL" id="VKHT01000748">
    <property type="protein sequence ID" value="MBB0246146.1"/>
    <property type="molecule type" value="Genomic_DNA"/>
</dbReference>
<evidence type="ECO:0000256" key="1">
    <source>
        <dbReference type="SAM" id="MobiDB-lite"/>
    </source>
</evidence>
<feature type="compositionally biased region" description="Polar residues" evidence="1">
    <location>
        <begin position="1"/>
        <end position="11"/>
    </location>
</feature>
<dbReference type="RefSeq" id="WP_182607525.1">
    <property type="nucleotide sequence ID" value="NZ_VKHT01000748.1"/>
</dbReference>
<evidence type="ECO:0000313" key="3">
    <source>
        <dbReference type="Proteomes" id="UP000538929"/>
    </source>
</evidence>
<dbReference type="Proteomes" id="UP000538929">
    <property type="component" value="Unassembled WGS sequence"/>
</dbReference>
<gene>
    <name evidence="2" type="ORF">FNQ90_19045</name>
</gene>
<dbReference type="AlphaFoldDB" id="A0A7W3Y363"/>
<protein>
    <submittedName>
        <fullName evidence="2">Uncharacterized protein</fullName>
    </submittedName>
</protein>
<keyword evidence="3" id="KW-1185">Reference proteome</keyword>
<organism evidence="2 3">
    <name type="scientific">Streptomyces alkaliphilus</name>
    <dbReference type="NCBI Taxonomy" id="1472722"/>
    <lineage>
        <taxon>Bacteria</taxon>
        <taxon>Bacillati</taxon>
        <taxon>Actinomycetota</taxon>
        <taxon>Actinomycetes</taxon>
        <taxon>Kitasatosporales</taxon>
        <taxon>Streptomycetaceae</taxon>
        <taxon>Streptomyces</taxon>
    </lineage>
</organism>
<comment type="caution">
    <text evidence="2">The sequence shown here is derived from an EMBL/GenBank/DDBJ whole genome shotgun (WGS) entry which is preliminary data.</text>
</comment>
<sequence length="47" mass="5011">MTNSDSDTGTQPHAAGEDSLPTRRFGWSDMFLSPDEDPLWNAAGSAA</sequence>
<name>A0A7W3Y363_9ACTN</name>
<reference evidence="3" key="1">
    <citation type="submission" date="2019-10" db="EMBL/GenBank/DDBJ databases">
        <title>Streptomyces sp. nov., a novel actinobacterium isolated from alkaline environment.</title>
        <authorList>
            <person name="Golinska P."/>
        </authorList>
    </citation>
    <scope>NUCLEOTIDE SEQUENCE [LARGE SCALE GENOMIC DNA]</scope>
    <source>
        <strain evidence="3">DSM 42118</strain>
    </source>
</reference>
<feature type="region of interest" description="Disordered" evidence="1">
    <location>
        <begin position="1"/>
        <end position="47"/>
    </location>
</feature>